<proteinExistence type="predicted"/>
<name>A0A220ULU9_9GAMM</name>
<accession>A0A220ULU9</accession>
<sequence length="207" mass="23189">MYKKWWLVGLCLCATSLQAETISLEYKGFYDRLKQVNKGNYQLVEIAFSVPMLPNCQIQSGSISSELNSTPLTYTAAQRLFIPFDDALKDQRALVNLEFEGKAEGCGIAMQVRAKQTLSTYDKTRLAQIVSEMDALLGAMQGFPMRYFKEPIAGLNFEFAQDQAVTVTLDGREQQVNSSFKLSVEQLNSLTSLEFSQAPTVLSPWVK</sequence>
<dbReference type="KEGG" id="sbj:CF168_10165"/>
<dbReference type="Pfam" id="PF11205">
    <property type="entry name" value="DUF2987"/>
    <property type="match status" value="1"/>
</dbReference>
<protein>
    <recommendedName>
        <fullName evidence="4">DUF2987 domain-containing protein</fullName>
    </recommendedName>
</protein>
<evidence type="ECO:0008006" key="4">
    <source>
        <dbReference type="Google" id="ProtNLM"/>
    </source>
</evidence>
<gene>
    <name evidence="2" type="ORF">CF168_10165</name>
</gene>
<reference evidence="2 3" key="1">
    <citation type="submission" date="2017-07" db="EMBL/GenBank/DDBJ databases">
        <title>Phenotypical and genomic characterization of a clinical isolate of Shewanella bicestrii sp. nov. producing an extended-spectrum beta-lactamase and a new oxacillinase variant.</title>
        <authorList>
            <person name="Jousset A.B."/>
            <person name="Bonnin R.A."/>
            <person name="Girlich D."/>
            <person name="Dabos L."/>
            <person name="Potron A."/>
            <person name="Dortet L."/>
            <person name="Glaser P."/>
            <person name="Naas T."/>
        </authorList>
    </citation>
    <scope>NUCLEOTIDE SEQUENCE [LARGE SCALE GENOMIC DNA]</scope>
    <source>
        <strain evidence="2 3">JAB-1</strain>
    </source>
</reference>
<evidence type="ECO:0000313" key="2">
    <source>
        <dbReference type="EMBL" id="ASK69204.1"/>
    </source>
</evidence>
<dbReference type="EMBL" id="CP022358">
    <property type="protein sequence ID" value="ASK69204.1"/>
    <property type="molecule type" value="Genomic_DNA"/>
</dbReference>
<organism evidence="2 3">
    <name type="scientific">Shewanella bicestrii</name>
    <dbReference type="NCBI Taxonomy" id="2018305"/>
    <lineage>
        <taxon>Bacteria</taxon>
        <taxon>Pseudomonadati</taxon>
        <taxon>Pseudomonadota</taxon>
        <taxon>Gammaproteobacteria</taxon>
        <taxon>Alteromonadales</taxon>
        <taxon>Shewanellaceae</taxon>
        <taxon>Shewanella</taxon>
    </lineage>
</organism>
<dbReference type="RefSeq" id="WP_089067762.1">
    <property type="nucleotide sequence ID" value="NZ_CP022358.1"/>
</dbReference>
<evidence type="ECO:0000313" key="3">
    <source>
        <dbReference type="Proteomes" id="UP000198367"/>
    </source>
</evidence>
<dbReference type="Proteomes" id="UP000198367">
    <property type="component" value="Chromosome"/>
</dbReference>
<keyword evidence="3" id="KW-1185">Reference proteome</keyword>
<dbReference type="AlphaFoldDB" id="A0A220ULU9"/>
<dbReference type="InterPro" id="IPR021370">
    <property type="entry name" value="DUF2987"/>
</dbReference>
<feature type="signal peptide" evidence="1">
    <location>
        <begin position="1"/>
        <end position="19"/>
    </location>
</feature>
<evidence type="ECO:0000256" key="1">
    <source>
        <dbReference type="SAM" id="SignalP"/>
    </source>
</evidence>
<feature type="chain" id="PRO_5012374901" description="DUF2987 domain-containing protein" evidence="1">
    <location>
        <begin position="20"/>
        <end position="207"/>
    </location>
</feature>
<keyword evidence="1" id="KW-0732">Signal</keyword>